<dbReference type="GO" id="GO:0000981">
    <property type="term" value="F:DNA-binding transcription factor activity, RNA polymerase II-specific"/>
    <property type="evidence" value="ECO:0007669"/>
    <property type="project" value="TreeGrafter"/>
</dbReference>
<dbReference type="InterPro" id="IPR010982">
    <property type="entry name" value="Lambda_DNA-bd_dom_sf"/>
</dbReference>
<keyword evidence="6 10" id="KW-0804">Transcription</keyword>
<feature type="domain" description="CUT" evidence="13">
    <location>
        <begin position="112"/>
        <end position="199"/>
    </location>
</feature>
<dbReference type="InterPro" id="IPR003350">
    <property type="entry name" value="CUT_dom"/>
</dbReference>
<organism evidence="14 15">
    <name type="scientific">Branchiostoma lanceolatum</name>
    <name type="common">Common lancelet</name>
    <name type="synonym">Amphioxus lanceolatum</name>
    <dbReference type="NCBI Taxonomy" id="7740"/>
    <lineage>
        <taxon>Eukaryota</taxon>
        <taxon>Metazoa</taxon>
        <taxon>Chordata</taxon>
        <taxon>Cephalochordata</taxon>
        <taxon>Leptocardii</taxon>
        <taxon>Amphioxiformes</taxon>
        <taxon>Branchiostomatidae</taxon>
        <taxon>Branchiostoma</taxon>
    </lineage>
</organism>
<feature type="DNA-binding region" description="Homeobox" evidence="8">
    <location>
        <begin position="385"/>
        <end position="444"/>
    </location>
</feature>
<dbReference type="Pfam" id="PF00046">
    <property type="entry name" value="Homeodomain"/>
    <property type="match status" value="1"/>
</dbReference>
<feature type="compositionally biased region" description="Polar residues" evidence="11">
    <location>
        <begin position="251"/>
        <end position="267"/>
    </location>
</feature>
<feature type="compositionally biased region" description="Polar residues" evidence="11">
    <location>
        <begin position="29"/>
        <end position="38"/>
    </location>
</feature>
<evidence type="ECO:0000256" key="9">
    <source>
        <dbReference type="RuleBase" id="RU000682"/>
    </source>
</evidence>
<evidence type="ECO:0000256" key="6">
    <source>
        <dbReference type="ARBA" id="ARBA00023163"/>
    </source>
</evidence>
<evidence type="ECO:0000256" key="8">
    <source>
        <dbReference type="PROSITE-ProRule" id="PRU00108"/>
    </source>
</evidence>
<dbReference type="CDD" id="cd00086">
    <property type="entry name" value="homeodomain"/>
    <property type="match status" value="1"/>
</dbReference>
<dbReference type="Gene3D" id="1.10.10.60">
    <property type="entry name" value="Homeodomain-like"/>
    <property type="match status" value="1"/>
</dbReference>
<dbReference type="Proteomes" id="UP000838412">
    <property type="component" value="Chromosome 18"/>
</dbReference>
<reference evidence="14" key="1">
    <citation type="submission" date="2022-01" db="EMBL/GenBank/DDBJ databases">
        <authorList>
            <person name="Braso-Vives M."/>
        </authorList>
    </citation>
    <scope>NUCLEOTIDE SEQUENCE</scope>
</reference>
<keyword evidence="3 10" id="KW-0805">Transcription regulation</keyword>
<evidence type="ECO:0000313" key="14">
    <source>
        <dbReference type="EMBL" id="CAH1251018.1"/>
    </source>
</evidence>
<dbReference type="SUPFAM" id="SSF47413">
    <property type="entry name" value="lambda repressor-like DNA-binding domains"/>
    <property type="match status" value="2"/>
</dbReference>
<feature type="domain" description="Homeobox" evidence="12">
    <location>
        <begin position="383"/>
        <end position="443"/>
    </location>
</feature>
<evidence type="ECO:0000256" key="2">
    <source>
        <dbReference type="ARBA" id="ARBA00008190"/>
    </source>
</evidence>
<keyword evidence="7 8" id="KW-0539">Nucleus</keyword>
<dbReference type="OrthoDB" id="6159439at2759"/>
<feature type="region of interest" description="Disordered" evidence="11">
    <location>
        <begin position="206"/>
        <end position="235"/>
    </location>
</feature>
<dbReference type="SUPFAM" id="SSF46689">
    <property type="entry name" value="Homeodomain-like"/>
    <property type="match status" value="1"/>
</dbReference>
<dbReference type="InterPro" id="IPR051649">
    <property type="entry name" value="CUT_Homeobox"/>
</dbReference>
<dbReference type="Gene3D" id="1.10.260.40">
    <property type="entry name" value="lambda repressor-like DNA-binding domains"/>
    <property type="match status" value="2"/>
</dbReference>
<dbReference type="GO" id="GO:0000978">
    <property type="term" value="F:RNA polymerase II cis-regulatory region sequence-specific DNA binding"/>
    <property type="evidence" value="ECO:0007669"/>
    <property type="project" value="TreeGrafter"/>
</dbReference>
<feature type="domain" description="CUT" evidence="13">
    <location>
        <begin position="293"/>
        <end position="380"/>
    </location>
</feature>
<evidence type="ECO:0000256" key="3">
    <source>
        <dbReference type="ARBA" id="ARBA00023015"/>
    </source>
</evidence>
<dbReference type="PROSITE" id="PS50071">
    <property type="entry name" value="HOMEOBOX_2"/>
    <property type="match status" value="1"/>
</dbReference>
<dbReference type="PROSITE" id="PS51042">
    <property type="entry name" value="CUT"/>
    <property type="match status" value="2"/>
</dbReference>
<keyword evidence="4 8" id="KW-0238">DNA-binding</keyword>
<evidence type="ECO:0000313" key="15">
    <source>
        <dbReference type="Proteomes" id="UP000838412"/>
    </source>
</evidence>
<dbReference type="InterPro" id="IPR009057">
    <property type="entry name" value="Homeodomain-like_sf"/>
</dbReference>
<accession>A0A8J9ZD65</accession>
<dbReference type="SMART" id="SM01109">
    <property type="entry name" value="CUT"/>
    <property type="match status" value="2"/>
</dbReference>
<evidence type="ECO:0000259" key="13">
    <source>
        <dbReference type="PROSITE" id="PS51042"/>
    </source>
</evidence>
<evidence type="ECO:0000256" key="11">
    <source>
        <dbReference type="SAM" id="MobiDB-lite"/>
    </source>
</evidence>
<evidence type="ECO:0000256" key="1">
    <source>
        <dbReference type="ARBA" id="ARBA00004123"/>
    </source>
</evidence>
<dbReference type="SMART" id="SM00389">
    <property type="entry name" value="HOX"/>
    <property type="match status" value="1"/>
</dbReference>
<dbReference type="GO" id="GO:0005634">
    <property type="term" value="C:nucleus"/>
    <property type="evidence" value="ECO:0007669"/>
    <property type="project" value="UniProtKB-SubCell"/>
</dbReference>
<dbReference type="InterPro" id="IPR001356">
    <property type="entry name" value="HD"/>
</dbReference>
<dbReference type="PANTHER" id="PTHR14057">
    <property type="entry name" value="TRANSCRIPTION FACTOR ONECUT"/>
    <property type="match status" value="1"/>
</dbReference>
<evidence type="ECO:0000259" key="12">
    <source>
        <dbReference type="PROSITE" id="PS50071"/>
    </source>
</evidence>
<evidence type="ECO:0000256" key="10">
    <source>
        <dbReference type="RuleBase" id="RU361129"/>
    </source>
</evidence>
<feature type="region of interest" description="Disordered" evidence="11">
    <location>
        <begin position="28"/>
        <end position="63"/>
    </location>
</feature>
<keyword evidence="5 8" id="KW-0371">Homeobox</keyword>
<dbReference type="Pfam" id="PF02376">
    <property type="entry name" value="CUT"/>
    <property type="match status" value="2"/>
</dbReference>
<dbReference type="PANTHER" id="PTHR14057:SF47">
    <property type="entry name" value="HOMEOBOX PROTEIN ONECUT"/>
    <property type="match status" value="1"/>
</dbReference>
<dbReference type="EMBL" id="OV696703">
    <property type="protein sequence ID" value="CAH1251018.1"/>
    <property type="molecule type" value="Genomic_DNA"/>
</dbReference>
<comment type="similarity">
    <text evidence="2 10">Belongs to the CUT homeobox family.</text>
</comment>
<keyword evidence="15" id="KW-1185">Reference proteome</keyword>
<feature type="compositionally biased region" description="Basic residues" evidence="11">
    <location>
        <begin position="209"/>
        <end position="226"/>
    </location>
</feature>
<proteinExistence type="inferred from homology"/>
<name>A0A8J9ZD65_BRALA</name>
<feature type="region of interest" description="Disordered" evidence="11">
    <location>
        <begin position="251"/>
        <end position="272"/>
    </location>
</feature>
<gene>
    <name evidence="14" type="primary">ONECUT1</name>
    <name evidence="14" type="ORF">BLAG_LOCUS11533</name>
</gene>
<dbReference type="AlphaFoldDB" id="A0A8J9ZD65"/>
<comment type="subcellular location">
    <subcellularLocation>
        <location evidence="1 8 9">Nucleus</location>
    </subcellularLocation>
</comment>
<sequence length="461" mass="53337">MSPEKLIHNVLDLKKLQREDTYICEKIQDPSTDNSTNIEEAKDTSENTTEEMEQNHKEHSPEVTYNNTAQVRETCVVDKHVPSYSLSNTVYITPTLSYTTQDAQNQKEMSVNVLDDTTDVLDTAQIANALRDTLVKKRLTQAMFSRLVLQRGQGTFSALMNNPRPWDKMHPRKQKLYKTMKQWMEPDVLDRNVQELRTAWKNYKMSDHRLKRKRQEKSTHKSKHASHSNAPSENQTALEAILTPEDSKIQDSLASQDAEAPSSSPHTQDPIMSEATPLVNDASERPTGTACTNQGQPFSDCVRPHKVALKLKQILKANKISYQMFARKVLRRSPGSLADLLNYPLAWHKMRPPRQKLYRTMWEWMSPCVVQKNIKELAKLRKNQVKREPTRFTKSQQKALHDVFSRTKYPTEPEIASLAEEQALSERAVSTWFQNRRSRYKIKYRNTREPSETERLINTDA</sequence>
<evidence type="ECO:0000256" key="7">
    <source>
        <dbReference type="ARBA" id="ARBA00023242"/>
    </source>
</evidence>
<evidence type="ECO:0000256" key="5">
    <source>
        <dbReference type="ARBA" id="ARBA00023155"/>
    </source>
</evidence>
<protein>
    <recommendedName>
        <fullName evidence="10">DNA-binding protein SATB</fullName>
    </recommendedName>
    <alternativeName>
        <fullName evidence="10">Special AT-rich sequence-binding protein</fullName>
    </alternativeName>
</protein>
<evidence type="ECO:0000256" key="4">
    <source>
        <dbReference type="ARBA" id="ARBA00023125"/>
    </source>
</evidence>